<comment type="caution">
    <text evidence="3">The sequence shown here is derived from an EMBL/GenBank/DDBJ whole genome shotgun (WGS) entry which is preliminary data.</text>
</comment>
<organism evidence="3">
    <name type="scientific">Sesamum latifolium</name>
    <dbReference type="NCBI Taxonomy" id="2727402"/>
    <lineage>
        <taxon>Eukaryota</taxon>
        <taxon>Viridiplantae</taxon>
        <taxon>Streptophyta</taxon>
        <taxon>Embryophyta</taxon>
        <taxon>Tracheophyta</taxon>
        <taxon>Spermatophyta</taxon>
        <taxon>Magnoliopsida</taxon>
        <taxon>eudicotyledons</taxon>
        <taxon>Gunneridae</taxon>
        <taxon>Pentapetalae</taxon>
        <taxon>asterids</taxon>
        <taxon>lamiids</taxon>
        <taxon>Lamiales</taxon>
        <taxon>Pedaliaceae</taxon>
        <taxon>Sesamum</taxon>
    </lineage>
</organism>
<reference evidence="3" key="1">
    <citation type="submission" date="2020-06" db="EMBL/GenBank/DDBJ databases">
        <authorList>
            <person name="Li T."/>
            <person name="Hu X."/>
            <person name="Zhang T."/>
            <person name="Song X."/>
            <person name="Zhang H."/>
            <person name="Dai N."/>
            <person name="Sheng W."/>
            <person name="Hou X."/>
            <person name="Wei L."/>
        </authorList>
    </citation>
    <scope>NUCLEOTIDE SEQUENCE</scope>
    <source>
        <strain evidence="3">KEN1</strain>
        <tissue evidence="3">Leaf</tissue>
    </source>
</reference>
<feature type="compositionally biased region" description="Low complexity" evidence="1">
    <location>
        <begin position="649"/>
        <end position="666"/>
    </location>
</feature>
<feature type="region of interest" description="Disordered" evidence="1">
    <location>
        <begin position="517"/>
        <end position="537"/>
    </location>
</feature>
<feature type="domain" description="PTC1-like winged helix-turn-helix" evidence="2">
    <location>
        <begin position="359"/>
        <end position="441"/>
    </location>
</feature>
<feature type="region of interest" description="Disordered" evidence="1">
    <location>
        <begin position="241"/>
        <end position="343"/>
    </location>
</feature>
<dbReference type="EMBL" id="JACGWN010000015">
    <property type="protein sequence ID" value="KAL0400953.1"/>
    <property type="molecule type" value="Genomic_DNA"/>
</dbReference>
<feature type="compositionally biased region" description="Basic and acidic residues" evidence="1">
    <location>
        <begin position="517"/>
        <end position="527"/>
    </location>
</feature>
<feature type="compositionally biased region" description="Polar residues" evidence="1">
    <location>
        <begin position="528"/>
        <end position="537"/>
    </location>
</feature>
<evidence type="ECO:0000259" key="2">
    <source>
        <dbReference type="Pfam" id="PF25874"/>
    </source>
</evidence>
<evidence type="ECO:0000256" key="1">
    <source>
        <dbReference type="SAM" id="MobiDB-lite"/>
    </source>
</evidence>
<reference evidence="3" key="2">
    <citation type="journal article" date="2024" name="Plant">
        <title>Genomic evolution and insights into agronomic trait innovations of Sesamum species.</title>
        <authorList>
            <person name="Miao H."/>
            <person name="Wang L."/>
            <person name="Qu L."/>
            <person name="Liu H."/>
            <person name="Sun Y."/>
            <person name="Le M."/>
            <person name="Wang Q."/>
            <person name="Wei S."/>
            <person name="Zheng Y."/>
            <person name="Lin W."/>
            <person name="Duan Y."/>
            <person name="Cao H."/>
            <person name="Xiong S."/>
            <person name="Wang X."/>
            <person name="Wei L."/>
            <person name="Li C."/>
            <person name="Ma Q."/>
            <person name="Ju M."/>
            <person name="Zhao R."/>
            <person name="Li G."/>
            <person name="Mu C."/>
            <person name="Tian Q."/>
            <person name="Mei H."/>
            <person name="Zhang T."/>
            <person name="Gao T."/>
            <person name="Zhang H."/>
        </authorList>
    </citation>
    <scope>NUCLEOTIDE SEQUENCE</scope>
    <source>
        <strain evidence="3">KEN1</strain>
    </source>
</reference>
<dbReference type="InterPro" id="IPR059080">
    <property type="entry name" value="WHD_PTC1"/>
</dbReference>
<feature type="compositionally biased region" description="Basic and acidic residues" evidence="1">
    <location>
        <begin position="304"/>
        <end position="326"/>
    </location>
</feature>
<dbReference type="InterPro" id="IPR044221">
    <property type="entry name" value="DYAD/AMEIOTIC1"/>
</dbReference>
<gene>
    <name evidence="3" type="ORF">Slati_4125200</name>
</gene>
<feature type="compositionally biased region" description="Acidic residues" evidence="1">
    <location>
        <begin position="262"/>
        <end position="272"/>
    </location>
</feature>
<proteinExistence type="predicted"/>
<dbReference type="PANTHER" id="PTHR46740">
    <property type="entry name" value="PROTEIN DYAD"/>
    <property type="match status" value="1"/>
</dbReference>
<dbReference type="AlphaFoldDB" id="A0AAW2TA04"/>
<dbReference type="Pfam" id="PF25874">
    <property type="entry name" value="WHD_plant_repro"/>
    <property type="match status" value="1"/>
</dbReference>
<sequence length="861" mass="95766">MDQCYEKEAEQVSITASESPFLGRLHHVPPPPSSDHCNLLLKEPADDGSESQMRIYIKTGYLYEIDHVHLPPGTPVQLRSIRVAMVCEKTEMNVAVRFPSMESLRAFFNYSKRETHPALDEKFVVEAAVAEKVLVRLIPAEVFSEQKSLEAFWLISSSAADSYNDNTAVTAYKKGTCLSELKGNGMVRWGIRRQVKYLGRHREIHDGNDVNAQNSSSSFVNGVGESQMELGVTCDERESIQQEKTGDSDDGGINGVNGDGGERDEDEEEEEEEGRRRREEEEEEEEEENGDDDENEEEDDEEDEKVKTKESEKKEKPKKQKLEIRKQKQKQKQKKNETKKIKGRVRSKEAFVLRDPKDRWSAERYKLAEQNLLGVMKAKGATAEKPILRPQLRAEARKRIGDTGLLDHLLKHMAGKLAPGGEERFRRRHNPDGAMEYWLESADLVNIRRDAGVADPYWVPPPGWKPGDSPTQDPICARELKLLKDDISKIKRDLELMVTKVKLEEEVGKLRRELEEISSKRKQDENQASKIASSRSDISQKLDQLATSFSSSRHDLDSPVLMEKCKEQLMTISDFVREIEERIEKVAPNVEERARKDSSLMVPTEAHIKEKKPVARGPKSKQQEVQALIAAGEETSELGKDQNKGRSVAAGAAAETEKTAGGSSAAAAEEKAAKIQRLKSGFRICKPQGTFLWPNMVKDNNNNINSSCSKIMSPQVVVQVEVPTPPSVSSSTASAPPQLPYTHSPSVVKPLAEKRAVTVTVSTVSKVPNHEDGAKNYSTTTTASINLNDAPSNPNVMPLVTITTAPWESSAYGARNVMGYDEKGYNACCSSSATSLPSQVGNWLALNTLKSASDDTGNMHG</sequence>
<dbReference type="GO" id="GO:0051177">
    <property type="term" value="P:meiotic sister chromatid cohesion"/>
    <property type="evidence" value="ECO:0007669"/>
    <property type="project" value="InterPro"/>
</dbReference>
<feature type="compositionally biased region" description="Acidic residues" evidence="1">
    <location>
        <begin position="280"/>
        <end position="303"/>
    </location>
</feature>
<feature type="region of interest" description="Disordered" evidence="1">
    <location>
        <begin position="632"/>
        <end position="666"/>
    </location>
</feature>
<feature type="compositionally biased region" description="Basic and acidic residues" evidence="1">
    <location>
        <begin position="334"/>
        <end position="343"/>
    </location>
</feature>
<evidence type="ECO:0000313" key="3">
    <source>
        <dbReference type="EMBL" id="KAL0400953.1"/>
    </source>
</evidence>
<protein>
    <submittedName>
        <fullName evidence="3">Protein DYAD</fullName>
    </submittedName>
</protein>
<name>A0AAW2TA04_9LAMI</name>
<dbReference type="PANTHER" id="PTHR46740:SF2">
    <property type="entry name" value="PROTEIN DYAD"/>
    <property type="match status" value="1"/>
</dbReference>
<accession>A0AAW2TA04</accession>
<dbReference type="GO" id="GO:0007131">
    <property type="term" value="P:reciprocal meiotic recombination"/>
    <property type="evidence" value="ECO:0007669"/>
    <property type="project" value="InterPro"/>
</dbReference>